<dbReference type="AlphaFoldDB" id="A0A5N6KKT6"/>
<protein>
    <submittedName>
        <fullName evidence="1">Uncharacterized protein</fullName>
    </submittedName>
</protein>
<dbReference type="Proteomes" id="UP000326757">
    <property type="component" value="Unassembled WGS sequence"/>
</dbReference>
<keyword evidence="2" id="KW-1185">Reference proteome</keyword>
<name>A0A5N6KKT6_MONLA</name>
<evidence type="ECO:0000313" key="1">
    <source>
        <dbReference type="EMBL" id="KAB8304312.1"/>
    </source>
</evidence>
<reference evidence="1 2" key="1">
    <citation type="submission" date="2019-06" db="EMBL/GenBank/DDBJ databases">
        <title>Genome Sequence of the Brown Rot Fungal Pathogen Monilinia laxa.</title>
        <authorList>
            <person name="De Miccolis Angelini R.M."/>
            <person name="Landi L."/>
            <person name="Abate D."/>
            <person name="Pollastro S."/>
            <person name="Romanazzi G."/>
            <person name="Faretra F."/>
        </authorList>
    </citation>
    <scope>NUCLEOTIDE SEQUENCE [LARGE SCALE GENOMIC DNA]</scope>
    <source>
        <strain evidence="1 2">Mlax316</strain>
    </source>
</reference>
<gene>
    <name evidence="1" type="ORF">EYC80_003722</name>
</gene>
<organism evidence="1 2">
    <name type="scientific">Monilinia laxa</name>
    <name type="common">Brown rot fungus</name>
    <name type="synonym">Sclerotinia laxa</name>
    <dbReference type="NCBI Taxonomy" id="61186"/>
    <lineage>
        <taxon>Eukaryota</taxon>
        <taxon>Fungi</taxon>
        <taxon>Dikarya</taxon>
        <taxon>Ascomycota</taxon>
        <taxon>Pezizomycotina</taxon>
        <taxon>Leotiomycetes</taxon>
        <taxon>Helotiales</taxon>
        <taxon>Sclerotiniaceae</taxon>
        <taxon>Monilinia</taxon>
    </lineage>
</organism>
<sequence>MQRYDKILLDSSDRDVLDLSVTAFCPESVGEIYGYGAEKCAISSTFNITCGFGLALEPQLEESKNRRLWRERSSKVQRIPT</sequence>
<proteinExistence type="predicted"/>
<dbReference type="EMBL" id="VIGI01000001">
    <property type="protein sequence ID" value="KAB8304312.1"/>
    <property type="molecule type" value="Genomic_DNA"/>
</dbReference>
<comment type="caution">
    <text evidence="1">The sequence shown here is derived from an EMBL/GenBank/DDBJ whole genome shotgun (WGS) entry which is preliminary data.</text>
</comment>
<evidence type="ECO:0000313" key="2">
    <source>
        <dbReference type="Proteomes" id="UP000326757"/>
    </source>
</evidence>
<accession>A0A5N6KKT6</accession>